<comment type="caution">
    <text evidence="1">The sequence shown here is derived from an EMBL/GenBank/DDBJ whole genome shotgun (WGS) entry which is preliminary data.</text>
</comment>
<organism evidence="1 2">
    <name type="scientific">Pochonia chlamydosporia 170</name>
    <dbReference type="NCBI Taxonomy" id="1380566"/>
    <lineage>
        <taxon>Eukaryota</taxon>
        <taxon>Fungi</taxon>
        <taxon>Dikarya</taxon>
        <taxon>Ascomycota</taxon>
        <taxon>Pezizomycotina</taxon>
        <taxon>Sordariomycetes</taxon>
        <taxon>Hypocreomycetidae</taxon>
        <taxon>Hypocreales</taxon>
        <taxon>Clavicipitaceae</taxon>
        <taxon>Pochonia</taxon>
    </lineage>
</organism>
<dbReference type="GeneID" id="28857031"/>
<dbReference type="EMBL" id="LSBJ02000001">
    <property type="protein sequence ID" value="OAQ73300.1"/>
    <property type="molecule type" value="Genomic_DNA"/>
</dbReference>
<proteinExistence type="predicted"/>
<protein>
    <submittedName>
        <fullName evidence="1">Uncharacterized protein</fullName>
    </submittedName>
</protein>
<name>A0A179G719_METCM</name>
<reference evidence="1 2" key="1">
    <citation type="journal article" date="2016" name="PLoS Pathog.">
        <title>Biosynthesis of antibiotic leucinostatins in bio-control fungus Purpureocillium lilacinum and their inhibition on phytophthora revealed by genome mining.</title>
        <authorList>
            <person name="Wang G."/>
            <person name="Liu Z."/>
            <person name="Lin R."/>
            <person name="Li E."/>
            <person name="Mao Z."/>
            <person name="Ling J."/>
            <person name="Yang Y."/>
            <person name="Yin W.B."/>
            <person name="Xie B."/>
        </authorList>
    </citation>
    <scope>NUCLEOTIDE SEQUENCE [LARGE SCALE GENOMIC DNA]</scope>
    <source>
        <strain evidence="1">170</strain>
    </source>
</reference>
<accession>A0A179G719</accession>
<dbReference type="RefSeq" id="XP_018149383.1">
    <property type="nucleotide sequence ID" value="XM_018293037.1"/>
</dbReference>
<evidence type="ECO:0000313" key="2">
    <source>
        <dbReference type="Proteomes" id="UP000078397"/>
    </source>
</evidence>
<sequence length="61" mass="6812">MTFAIIKCVATAHDSQLAPTMCPTRLSTPHALLPPPAFHNFASSVYKHCFRRNPSLRKQTC</sequence>
<evidence type="ECO:0000313" key="1">
    <source>
        <dbReference type="EMBL" id="OAQ73300.1"/>
    </source>
</evidence>
<keyword evidence="2" id="KW-1185">Reference proteome</keyword>
<dbReference type="KEGG" id="pchm:VFPPC_15284"/>
<gene>
    <name evidence="1" type="ORF">VFPPC_15284</name>
</gene>
<dbReference type="Proteomes" id="UP000078397">
    <property type="component" value="Unassembled WGS sequence"/>
</dbReference>
<dbReference type="AlphaFoldDB" id="A0A179G719"/>